<evidence type="ECO:0000259" key="2">
    <source>
        <dbReference type="Pfam" id="PF22904"/>
    </source>
</evidence>
<keyword evidence="3" id="KW-0378">Hydrolase</keyword>
<dbReference type="SUPFAM" id="SSF117074">
    <property type="entry name" value="Hypothetical protein PA1324"/>
    <property type="match status" value="1"/>
</dbReference>
<dbReference type="OrthoDB" id="225966at2"/>
<dbReference type="GO" id="GO:0004180">
    <property type="term" value="F:carboxypeptidase activity"/>
    <property type="evidence" value="ECO:0007669"/>
    <property type="project" value="UniProtKB-KW"/>
</dbReference>
<keyword evidence="3" id="KW-0645">Protease</keyword>
<keyword evidence="1" id="KW-0732">Signal</keyword>
<name>A0A5C1AAY9_9BACT</name>
<feature type="chain" id="PRO_5022988744" evidence="1">
    <location>
        <begin position="22"/>
        <end position="645"/>
    </location>
</feature>
<evidence type="ECO:0000313" key="3">
    <source>
        <dbReference type="EMBL" id="QEL14294.1"/>
    </source>
</evidence>
<keyword evidence="4" id="KW-1185">Reference proteome</keyword>
<proteinExistence type="predicted"/>
<protein>
    <submittedName>
        <fullName evidence="3">Carboxypeptidase regulatory-like domain-containing protein</fullName>
    </submittedName>
</protein>
<reference evidence="4" key="1">
    <citation type="submission" date="2019-08" db="EMBL/GenBank/DDBJ databases">
        <title>Limnoglobus roseus gen. nov., sp. nov., a novel freshwater planctomycete with a giant genome from the family Gemmataceae.</title>
        <authorList>
            <person name="Kulichevskaya I.S."/>
            <person name="Naumoff D.G."/>
            <person name="Miroshnikov K."/>
            <person name="Ivanova A."/>
            <person name="Philippov D.A."/>
            <person name="Hakobyan A."/>
            <person name="Rijpstra I.C."/>
            <person name="Sinninghe Damste J.S."/>
            <person name="Liesack W."/>
            <person name="Dedysh S.N."/>
        </authorList>
    </citation>
    <scope>NUCLEOTIDE SEQUENCE [LARGE SCALE GENOMIC DNA]</scope>
    <source>
        <strain evidence="4">PX52</strain>
    </source>
</reference>
<dbReference type="AlphaFoldDB" id="A0A5C1AAY9"/>
<dbReference type="Pfam" id="PF22904">
    <property type="entry name" value="NOMO1-like_2nd"/>
    <property type="match status" value="1"/>
</dbReference>
<feature type="domain" description="NOMO second beta-sandwich" evidence="2">
    <location>
        <begin position="552"/>
        <end position="623"/>
    </location>
</feature>
<accession>A0A5C1AAY9</accession>
<dbReference type="RefSeq" id="WP_149109197.1">
    <property type="nucleotide sequence ID" value="NZ_CP042425.1"/>
</dbReference>
<dbReference type="KEGG" id="lrs:PX52LOC_01166"/>
<evidence type="ECO:0000313" key="4">
    <source>
        <dbReference type="Proteomes" id="UP000324974"/>
    </source>
</evidence>
<dbReference type="InterPro" id="IPR055074">
    <property type="entry name" value="NOMO1-3_2nd"/>
</dbReference>
<dbReference type="Proteomes" id="UP000324974">
    <property type="component" value="Chromosome"/>
</dbReference>
<feature type="signal peptide" evidence="1">
    <location>
        <begin position="1"/>
        <end position="21"/>
    </location>
</feature>
<organism evidence="3 4">
    <name type="scientific">Limnoglobus roseus</name>
    <dbReference type="NCBI Taxonomy" id="2598579"/>
    <lineage>
        <taxon>Bacteria</taxon>
        <taxon>Pseudomonadati</taxon>
        <taxon>Planctomycetota</taxon>
        <taxon>Planctomycetia</taxon>
        <taxon>Gemmatales</taxon>
        <taxon>Gemmataceae</taxon>
        <taxon>Limnoglobus</taxon>
    </lineage>
</organism>
<keyword evidence="3" id="KW-0121">Carboxypeptidase</keyword>
<sequence>MRIRSVLLACAVLAVGSRGGAADDDETKPFAFFSPLATLDADKLPAVGLTRPATLGFRPNVEQFSYVFVYNPTKDEKTVNVVLSAGTKAGGELARTATPVTVPGERLVRVALAGKGTPAAPVAVVSTPAPADKAAPATDPPGQKLADRTLVLRVEPAEKAENDAAADAKKVVEKTVSLSVNPPQKPIFDPVEIKCPSPGTLFVTVRFNKPTDVPLFSDRPAKVRLDLRPDLKENAVLDPATLSQGTFEADLPVGGEATLFAEGVKYKGKADSKVKVAVSVDGYDRAFIIETNFDGRPTLYSGPFANVKLSSTAQVPGKPVRVTVEADNIITTDPTVLSVERVVKNTWDDLRTYPTPRRNDVYVKVGGENDAVQFTPVVTDWAIDYETKNIAGRRTFRVQRGTEKSGEETRELLIDRTAPIDTQLIDLPAKEKTITGTDLPLKAVGRDAESDVAEVYFYMGDAPGADGKPAPGSKVVRGVRVPKDDKAGIVEGTWRAKDPIRLPETRGEVRVGALFVNGVGMSTPVEDTLYVRDPEKKEAEKEKEKPKRTTGTIKGTVVWGGRLSQPDLPVVLSDAAGKEVKKTTTDSAGAFTFKDVPPGEYTVYSIKKADQNSDGSSPVTVEAVEKPATVEINVSRMNPKVKRPK</sequence>
<dbReference type="Gene3D" id="2.60.40.1120">
    <property type="entry name" value="Carboxypeptidase-like, regulatory domain"/>
    <property type="match status" value="1"/>
</dbReference>
<dbReference type="EMBL" id="CP042425">
    <property type="protein sequence ID" value="QEL14294.1"/>
    <property type="molecule type" value="Genomic_DNA"/>
</dbReference>
<gene>
    <name evidence="3" type="ORF">PX52LOC_01166</name>
</gene>
<evidence type="ECO:0000256" key="1">
    <source>
        <dbReference type="SAM" id="SignalP"/>
    </source>
</evidence>